<dbReference type="InterPro" id="IPR013780">
    <property type="entry name" value="Glyco_hydro_b"/>
</dbReference>
<evidence type="ECO:0000256" key="1">
    <source>
        <dbReference type="ARBA" id="ARBA00008061"/>
    </source>
</evidence>
<dbReference type="CDD" id="cd11326">
    <property type="entry name" value="AmyAc_Glg_debranch"/>
    <property type="match status" value="1"/>
</dbReference>
<comment type="caution">
    <text evidence="6">The sequence shown here is derived from an EMBL/GenBank/DDBJ whole genome shotgun (WGS) entry which is preliminary data.</text>
</comment>
<keyword evidence="7" id="KW-1185">Reference proteome</keyword>
<feature type="domain" description="Glycosyl hydrolase family 13 catalytic" evidence="5">
    <location>
        <begin position="174"/>
        <end position="603"/>
    </location>
</feature>
<dbReference type="EMBL" id="JACZDF010000001">
    <property type="protein sequence ID" value="MBD9698513.1"/>
    <property type="molecule type" value="Genomic_DNA"/>
</dbReference>
<dbReference type="RefSeq" id="WP_192277731.1">
    <property type="nucleotide sequence ID" value="NZ_JACZDF010000001.1"/>
</dbReference>
<keyword evidence="3" id="KW-0326">Glycosidase</keyword>
<reference evidence="6 7" key="1">
    <citation type="submission" date="2020-09" db="EMBL/GenBank/DDBJ databases">
        <title>Flavimobilis rhizosphaerae sp. nov., isolated from rhizosphere soil of Spartina alterniflora.</title>
        <authorList>
            <person name="Hanqin C."/>
        </authorList>
    </citation>
    <scope>NUCLEOTIDE SEQUENCE [LARGE SCALE GENOMIC DNA]</scope>
    <source>
        <strain evidence="6 7">GY 10621</strain>
    </source>
</reference>
<dbReference type="CDD" id="cd02856">
    <property type="entry name" value="E_set_GDE_Isoamylase_N"/>
    <property type="match status" value="1"/>
</dbReference>
<dbReference type="InterPro" id="IPR011837">
    <property type="entry name" value="Glycogen_debranch_GlgX"/>
</dbReference>
<proteinExistence type="inferred from homology"/>
<keyword evidence="2" id="KW-0378">Hydrolase</keyword>
<accession>A0ABR9DN24</accession>
<dbReference type="Gene3D" id="2.60.40.10">
    <property type="entry name" value="Immunoglobulins"/>
    <property type="match status" value="1"/>
</dbReference>
<dbReference type="InterPro" id="IPR017853">
    <property type="entry name" value="GH"/>
</dbReference>
<evidence type="ECO:0000256" key="2">
    <source>
        <dbReference type="ARBA" id="ARBA00022801"/>
    </source>
</evidence>
<dbReference type="NCBIfam" id="TIGR02100">
    <property type="entry name" value="glgX_debranch"/>
    <property type="match status" value="1"/>
</dbReference>
<name>A0ABR9DN24_9MICO</name>
<dbReference type="InterPro" id="IPR013783">
    <property type="entry name" value="Ig-like_fold"/>
</dbReference>
<evidence type="ECO:0000259" key="5">
    <source>
        <dbReference type="SMART" id="SM00642"/>
    </source>
</evidence>
<dbReference type="InterPro" id="IPR014756">
    <property type="entry name" value="Ig_E-set"/>
</dbReference>
<dbReference type="SUPFAM" id="SSF51011">
    <property type="entry name" value="Glycosyl hydrolase domain"/>
    <property type="match status" value="1"/>
</dbReference>
<dbReference type="Proteomes" id="UP000642107">
    <property type="component" value="Unassembled WGS sequence"/>
</dbReference>
<feature type="region of interest" description="Disordered" evidence="4">
    <location>
        <begin position="498"/>
        <end position="523"/>
    </location>
</feature>
<dbReference type="Pfam" id="PF02922">
    <property type="entry name" value="CBM_48"/>
    <property type="match status" value="1"/>
</dbReference>
<dbReference type="SUPFAM" id="SSF81296">
    <property type="entry name" value="E set domains"/>
    <property type="match status" value="1"/>
</dbReference>
<protein>
    <submittedName>
        <fullName evidence="6">Glycogen debranching protein GlgX</fullName>
    </submittedName>
</protein>
<dbReference type="SUPFAM" id="SSF51445">
    <property type="entry name" value="(Trans)glycosidases"/>
    <property type="match status" value="1"/>
</dbReference>
<gene>
    <name evidence="6" type="primary">glgX</name>
    <name evidence="6" type="ORF">IGS67_03250</name>
</gene>
<dbReference type="PANTHER" id="PTHR43002">
    <property type="entry name" value="GLYCOGEN DEBRANCHING ENZYME"/>
    <property type="match status" value="1"/>
</dbReference>
<evidence type="ECO:0000313" key="6">
    <source>
        <dbReference type="EMBL" id="MBD9698513.1"/>
    </source>
</evidence>
<organism evidence="6 7">
    <name type="scientific">Flavimobilis rhizosphaerae</name>
    <dbReference type="NCBI Taxonomy" id="2775421"/>
    <lineage>
        <taxon>Bacteria</taxon>
        <taxon>Bacillati</taxon>
        <taxon>Actinomycetota</taxon>
        <taxon>Actinomycetes</taxon>
        <taxon>Micrococcales</taxon>
        <taxon>Jonesiaceae</taxon>
        <taxon>Flavimobilis</taxon>
    </lineage>
</organism>
<evidence type="ECO:0000256" key="3">
    <source>
        <dbReference type="ARBA" id="ARBA00023295"/>
    </source>
</evidence>
<evidence type="ECO:0000256" key="4">
    <source>
        <dbReference type="SAM" id="MobiDB-lite"/>
    </source>
</evidence>
<dbReference type="InterPro" id="IPR044505">
    <property type="entry name" value="GlgX_Isoamylase_N_E_set"/>
</dbReference>
<dbReference type="Gene3D" id="3.20.20.80">
    <property type="entry name" value="Glycosidases"/>
    <property type="match status" value="1"/>
</dbReference>
<comment type="similarity">
    <text evidence="1">Belongs to the glycosyl hydrolase 13 family.</text>
</comment>
<evidence type="ECO:0000313" key="7">
    <source>
        <dbReference type="Proteomes" id="UP000642107"/>
    </source>
</evidence>
<dbReference type="InterPro" id="IPR004193">
    <property type="entry name" value="Glyco_hydro_13_N"/>
</dbReference>
<sequence>MTTTAARTATDERTPPLGARVVPGGTSFAVFASHADLVELCLLERDPATASGWAEERLPMTRGARGVWHTTVPGVGDGQRYGFRAHGRWDPRVGLRYNPAKILVDPYARGLDGALVHGPAVYGHAWDTRGEDGLPLPSDLDSLGHVPLSVVVDPTYRPVHERPHVPWSRTVVYEAHVQGLTAHLPGVPDALRGTYAGVAHPATIAHLRSLGVTTLELLPIHAKVSEPHLLSQGRVNYWGYNTLGFFAPEPSYATAAARAQGPTAVLDEVKGMVALLHEAGLEVMLDVVHNHTAEGGTDGMQLSWRGLDATVHYMHDGGTPARFADTTGCGNTLDHRRTRPIQAALDSVRYWTQEIGVDGFRFDLAVTLGRHHDGFTNVHPFLVALATDPTLADVKLVAEPWDVGPGGWQTGSFKEPFGEWNDRYRSAVRQFWLADARELSHGRTGHGLRDLATRLSGSADLFGHSDPPLERGPVASINFVTAHDGFTMADLTRYDHKHNEANGEDNRDGTDDNRSWNHGIEGPDVDDGDGIAALRRRSHRNLLGTLLLSAGTPMLTAGDEVGHSQQGNNNAYCQDNELTRPRFDATGPEADLLATTRYLLARRAELAALRPARFYRGRPYESRPDDGLDLAWYTEAGTPMSPAEWNDTSRRVLQMVRRTADVADPAVLIVLNGSLDVVDAALPESHVGWELVWDSSWEHPDQHLEPFDDPDTELEPLSMRLYVEGAR</sequence>
<feature type="compositionally biased region" description="Basic and acidic residues" evidence="4">
    <location>
        <begin position="498"/>
        <end position="515"/>
    </location>
</feature>
<dbReference type="SMART" id="SM00642">
    <property type="entry name" value="Aamy"/>
    <property type="match status" value="1"/>
</dbReference>
<dbReference type="InterPro" id="IPR006047">
    <property type="entry name" value="GH13_cat_dom"/>
</dbReference>
<dbReference type="Gene3D" id="2.60.40.1180">
    <property type="entry name" value="Golgi alpha-mannosidase II"/>
    <property type="match status" value="1"/>
</dbReference>